<dbReference type="OrthoDB" id="9815695at2"/>
<proteinExistence type="predicted"/>
<evidence type="ECO:0000313" key="2">
    <source>
        <dbReference type="Proteomes" id="UP000199647"/>
    </source>
</evidence>
<evidence type="ECO:0000313" key="1">
    <source>
        <dbReference type="EMBL" id="SER15878.1"/>
    </source>
</evidence>
<reference evidence="1 2" key="1">
    <citation type="submission" date="2016-10" db="EMBL/GenBank/DDBJ databases">
        <authorList>
            <person name="de Groot N.N."/>
        </authorList>
    </citation>
    <scope>NUCLEOTIDE SEQUENCE [LARGE SCALE GENOMIC DNA]</scope>
    <source>
        <strain evidence="1 2">A52C2</strain>
    </source>
</reference>
<keyword evidence="2" id="KW-1185">Reference proteome</keyword>
<gene>
    <name evidence="1" type="ORF">SAMN05216548_11249</name>
</gene>
<accession>A0A1H9LWZ4</accession>
<dbReference type="EMBL" id="FOFG01000012">
    <property type="protein sequence ID" value="SER15878.1"/>
    <property type="molecule type" value="Genomic_DNA"/>
</dbReference>
<dbReference type="AlphaFoldDB" id="A0A1H9LWZ4"/>
<evidence type="ECO:0008006" key="3">
    <source>
        <dbReference type="Google" id="ProtNLM"/>
    </source>
</evidence>
<sequence>MDIITANRLSDGAVVFLTASGWSTRIAEAQALEGKESVAAALARAAADAEASIIVEPYPVDVERRAQGLTPTKLRERIRAQGPTVGHSKDLHLQVQAA</sequence>
<dbReference type="InterPro" id="IPR021270">
    <property type="entry name" value="DUF2849"/>
</dbReference>
<organism evidence="1 2">
    <name type="scientific">Faunimonas pinastri</name>
    <dbReference type="NCBI Taxonomy" id="1855383"/>
    <lineage>
        <taxon>Bacteria</taxon>
        <taxon>Pseudomonadati</taxon>
        <taxon>Pseudomonadota</taxon>
        <taxon>Alphaproteobacteria</taxon>
        <taxon>Hyphomicrobiales</taxon>
        <taxon>Afifellaceae</taxon>
        <taxon>Faunimonas</taxon>
    </lineage>
</organism>
<name>A0A1H9LWZ4_9HYPH</name>
<protein>
    <recommendedName>
        <fullName evidence="3">DUF2849 domain-containing protein</fullName>
    </recommendedName>
</protein>
<dbReference type="STRING" id="1855383.SAMN05216548_11249"/>
<dbReference type="RefSeq" id="WP_092498122.1">
    <property type="nucleotide sequence ID" value="NZ_FOFG01000012.1"/>
</dbReference>
<dbReference type="Proteomes" id="UP000199647">
    <property type="component" value="Unassembled WGS sequence"/>
</dbReference>
<dbReference type="Pfam" id="PF11011">
    <property type="entry name" value="DUF2849"/>
    <property type="match status" value="1"/>
</dbReference>